<sequence>MVPAARSAAGLINTTGDWPMKPTASTLEYQRFDPASCGFPRPFAPLLPAFRWSALSLGGGDAPDPALFEGPGVRHFSRGRYALHEAYRSAGVGPAGALLAPAYHCRTMMDPALALGGAVRFYDIGSDLTPDLDSIRALLAAPGVAARALVLPHYFGVEQPAALVDQLAALCAAHGMALVEDCSHAWQLAARRAPAARTQAGRAVVASPYKFFACEDGGVLWSAAVPSSPPASSGMLDELRALKRAWERSRLARQAGPPLPLPQAGRLEFGTVVAESGALPSPLYERACEQQASLGLSRWVMRRTRLTPLIRRRREHYQQWNAAVAGLRGARALFPELAPDCVPYMFPLEINMPNPSFFLLKQAGLPIWRWDDMAVSGSEVAARYRTHLLHLPCHQDLTREQMRWMTSLVAEVLA</sequence>
<keyword evidence="3" id="KW-0032">Aminotransferase</keyword>
<dbReference type="Gene3D" id="3.40.640.10">
    <property type="entry name" value="Type I PLP-dependent aspartate aminotransferase-like (Major domain)"/>
    <property type="match status" value="1"/>
</dbReference>
<keyword evidence="2" id="KW-0663">Pyridoxal phosphate</keyword>
<dbReference type="AlphaFoldDB" id="A0A418XU82"/>
<dbReference type="EMBL" id="QYUP01000109">
    <property type="protein sequence ID" value="RJG16270.1"/>
    <property type="molecule type" value="Genomic_DNA"/>
</dbReference>
<organism evidence="3 4">
    <name type="scientific">Massilia cavernae</name>
    <dbReference type="NCBI Taxonomy" id="2320864"/>
    <lineage>
        <taxon>Bacteria</taxon>
        <taxon>Pseudomonadati</taxon>
        <taxon>Pseudomonadota</taxon>
        <taxon>Betaproteobacteria</taxon>
        <taxon>Burkholderiales</taxon>
        <taxon>Oxalobacteraceae</taxon>
        <taxon>Telluria group</taxon>
        <taxon>Massilia</taxon>
    </lineage>
</organism>
<dbReference type="InterPro" id="IPR000653">
    <property type="entry name" value="DegT/StrS_aminotransferase"/>
</dbReference>
<name>A0A418XU82_9BURK</name>
<dbReference type="GO" id="GO:0030170">
    <property type="term" value="F:pyridoxal phosphate binding"/>
    <property type="evidence" value="ECO:0007669"/>
    <property type="project" value="TreeGrafter"/>
</dbReference>
<dbReference type="InterPro" id="IPR015424">
    <property type="entry name" value="PyrdxlP-dep_Trfase"/>
</dbReference>
<dbReference type="SUPFAM" id="SSF53383">
    <property type="entry name" value="PLP-dependent transferases"/>
    <property type="match status" value="1"/>
</dbReference>
<dbReference type="Pfam" id="PF01041">
    <property type="entry name" value="DegT_DnrJ_EryC1"/>
    <property type="match status" value="1"/>
</dbReference>
<dbReference type="PANTHER" id="PTHR30244:SF34">
    <property type="entry name" value="DTDP-4-AMINO-4,6-DIDEOXYGALACTOSE TRANSAMINASE"/>
    <property type="match status" value="1"/>
</dbReference>
<dbReference type="InterPro" id="IPR015421">
    <property type="entry name" value="PyrdxlP-dep_Trfase_major"/>
</dbReference>
<dbReference type="GO" id="GO:0000271">
    <property type="term" value="P:polysaccharide biosynthetic process"/>
    <property type="evidence" value="ECO:0007669"/>
    <property type="project" value="TreeGrafter"/>
</dbReference>
<keyword evidence="3" id="KW-0808">Transferase</keyword>
<dbReference type="GO" id="GO:0008483">
    <property type="term" value="F:transaminase activity"/>
    <property type="evidence" value="ECO:0007669"/>
    <property type="project" value="UniProtKB-KW"/>
</dbReference>
<evidence type="ECO:0000313" key="4">
    <source>
        <dbReference type="Proteomes" id="UP000284006"/>
    </source>
</evidence>
<dbReference type="Proteomes" id="UP000284006">
    <property type="component" value="Unassembled WGS sequence"/>
</dbReference>
<gene>
    <name evidence="3" type="ORF">D3872_11130</name>
</gene>
<comment type="caution">
    <text evidence="3">The sequence shown here is derived from an EMBL/GenBank/DDBJ whole genome shotgun (WGS) entry which is preliminary data.</text>
</comment>
<comment type="similarity">
    <text evidence="1 2">Belongs to the DegT/DnrJ/EryC1 family.</text>
</comment>
<keyword evidence="4" id="KW-1185">Reference proteome</keyword>
<reference evidence="3 4" key="1">
    <citation type="submission" date="2018-09" db="EMBL/GenBank/DDBJ databases">
        <authorList>
            <person name="Zhu H."/>
        </authorList>
    </citation>
    <scope>NUCLEOTIDE SEQUENCE [LARGE SCALE GENOMIC DNA]</scope>
    <source>
        <strain evidence="3 4">K1S02-61</strain>
    </source>
</reference>
<proteinExistence type="inferred from homology"/>
<evidence type="ECO:0000256" key="2">
    <source>
        <dbReference type="RuleBase" id="RU004508"/>
    </source>
</evidence>
<dbReference type="PANTHER" id="PTHR30244">
    <property type="entry name" value="TRANSAMINASE"/>
    <property type="match status" value="1"/>
</dbReference>
<protein>
    <submittedName>
        <fullName evidence="3">DegT/DnrJ/EryC1/StrS aminotransferase family protein</fullName>
    </submittedName>
</protein>
<evidence type="ECO:0000313" key="3">
    <source>
        <dbReference type="EMBL" id="RJG16270.1"/>
    </source>
</evidence>
<accession>A0A418XU82</accession>
<evidence type="ECO:0000256" key="1">
    <source>
        <dbReference type="ARBA" id="ARBA00037999"/>
    </source>
</evidence>